<evidence type="ECO:0000256" key="2">
    <source>
        <dbReference type="SAM" id="MobiDB-lite"/>
    </source>
</evidence>
<gene>
    <name evidence="3" type="ORF">BIW11_05951</name>
</gene>
<organism evidence="3 4">
    <name type="scientific">Tropilaelaps mercedesae</name>
    <dbReference type="NCBI Taxonomy" id="418985"/>
    <lineage>
        <taxon>Eukaryota</taxon>
        <taxon>Metazoa</taxon>
        <taxon>Ecdysozoa</taxon>
        <taxon>Arthropoda</taxon>
        <taxon>Chelicerata</taxon>
        <taxon>Arachnida</taxon>
        <taxon>Acari</taxon>
        <taxon>Parasitiformes</taxon>
        <taxon>Mesostigmata</taxon>
        <taxon>Gamasina</taxon>
        <taxon>Dermanyssoidea</taxon>
        <taxon>Laelapidae</taxon>
        <taxon>Tropilaelaps</taxon>
    </lineage>
</organism>
<feature type="region of interest" description="Disordered" evidence="2">
    <location>
        <begin position="224"/>
        <end position="268"/>
    </location>
</feature>
<protein>
    <recommendedName>
        <fullName evidence="5">Dysbindin-like</fullName>
    </recommendedName>
</protein>
<dbReference type="EMBL" id="MNPL01001453">
    <property type="protein sequence ID" value="OQR79126.1"/>
    <property type="molecule type" value="Genomic_DNA"/>
</dbReference>
<feature type="coiled-coil region" evidence="1">
    <location>
        <begin position="112"/>
        <end position="178"/>
    </location>
</feature>
<proteinExistence type="predicted"/>
<evidence type="ECO:0000313" key="3">
    <source>
        <dbReference type="EMBL" id="OQR79126.1"/>
    </source>
</evidence>
<evidence type="ECO:0008006" key="5">
    <source>
        <dbReference type="Google" id="ProtNLM"/>
    </source>
</evidence>
<name>A0A1V9Y055_9ACAR</name>
<sequence>MSWTTGAMMLPRSIQLPAVLQDALTLGASTLSSASSAATPVHVPDVPATVEQQNAGVELMLRNSDHIDDLWYRTELNIKKIKRCDSHIAELYANLEMKLAGLAKINGALAAIEEIQVQAAKAKLLMAKVEQQLGDCAAAMLIMDDTREMVEAKQRQEAEREARNRRLQEERRRTFEEEFKKDLFRFKETGEVETPLCHIASPCDLSEINLEQDEDDQQVLSLFLESSGEHDSDDRDTASKRDLLGRARNSLEPVISPSQDLSRVDDEL</sequence>
<dbReference type="InParanoid" id="A0A1V9Y055"/>
<reference evidence="3 4" key="1">
    <citation type="journal article" date="2017" name="Gigascience">
        <title>Draft genome of the honey bee ectoparasitic mite, Tropilaelaps mercedesae, is shaped by the parasitic life history.</title>
        <authorList>
            <person name="Dong X."/>
            <person name="Armstrong S.D."/>
            <person name="Xia D."/>
            <person name="Makepeace B.L."/>
            <person name="Darby A.C."/>
            <person name="Kadowaki T."/>
        </authorList>
    </citation>
    <scope>NUCLEOTIDE SEQUENCE [LARGE SCALE GENOMIC DNA]</scope>
    <source>
        <strain evidence="3">Wuxi-XJTLU</strain>
    </source>
</reference>
<keyword evidence="1" id="KW-0175">Coiled coil</keyword>
<feature type="compositionally biased region" description="Basic and acidic residues" evidence="2">
    <location>
        <begin position="227"/>
        <end position="245"/>
    </location>
</feature>
<keyword evidence="4" id="KW-1185">Reference proteome</keyword>
<comment type="caution">
    <text evidence="3">The sequence shown here is derived from an EMBL/GenBank/DDBJ whole genome shotgun (WGS) entry which is preliminary data.</text>
</comment>
<accession>A0A1V9Y055</accession>
<dbReference type="OrthoDB" id="2445127at2759"/>
<dbReference type="Proteomes" id="UP000192247">
    <property type="component" value="Unassembled WGS sequence"/>
</dbReference>
<evidence type="ECO:0000256" key="1">
    <source>
        <dbReference type="SAM" id="Coils"/>
    </source>
</evidence>
<dbReference type="AlphaFoldDB" id="A0A1V9Y055"/>
<evidence type="ECO:0000313" key="4">
    <source>
        <dbReference type="Proteomes" id="UP000192247"/>
    </source>
</evidence>